<protein>
    <submittedName>
        <fullName evidence="1">Uncharacterized protein</fullName>
    </submittedName>
</protein>
<evidence type="ECO:0000313" key="1">
    <source>
        <dbReference type="EMBL" id="CAI6336497.1"/>
    </source>
</evidence>
<keyword evidence="2" id="KW-1185">Reference proteome</keyword>
<evidence type="ECO:0000313" key="2">
    <source>
        <dbReference type="Proteomes" id="UP001152607"/>
    </source>
</evidence>
<reference evidence="1" key="1">
    <citation type="submission" date="2023-01" db="EMBL/GenBank/DDBJ databases">
        <authorList>
            <person name="Van Ghelder C."/>
            <person name="Rancurel C."/>
        </authorList>
    </citation>
    <scope>NUCLEOTIDE SEQUENCE</scope>
    <source>
        <strain evidence="1">CNCM I-4278</strain>
    </source>
</reference>
<dbReference type="EMBL" id="CAOQHR010000006">
    <property type="protein sequence ID" value="CAI6336497.1"/>
    <property type="molecule type" value="Genomic_DNA"/>
</dbReference>
<dbReference type="Proteomes" id="UP001152607">
    <property type="component" value="Unassembled WGS sequence"/>
</dbReference>
<dbReference type="AlphaFoldDB" id="A0A9W4UKT5"/>
<proteinExistence type="predicted"/>
<organism evidence="1 2">
    <name type="scientific">Periconia digitata</name>
    <dbReference type="NCBI Taxonomy" id="1303443"/>
    <lineage>
        <taxon>Eukaryota</taxon>
        <taxon>Fungi</taxon>
        <taxon>Dikarya</taxon>
        <taxon>Ascomycota</taxon>
        <taxon>Pezizomycotina</taxon>
        <taxon>Dothideomycetes</taxon>
        <taxon>Pleosporomycetidae</taxon>
        <taxon>Pleosporales</taxon>
        <taxon>Massarineae</taxon>
        <taxon>Periconiaceae</taxon>
        <taxon>Periconia</taxon>
    </lineage>
</organism>
<accession>A0A9W4UKT5</accession>
<comment type="caution">
    <text evidence="1">The sequence shown here is derived from an EMBL/GenBank/DDBJ whole genome shotgun (WGS) entry which is preliminary data.</text>
</comment>
<sequence length="70" mass="7529">MPIAIYVSFPLKLTLGPTGITYHLTVCRPPCAAMNTPHCTTNLRLDSHSFAHLPHFSHSGLSQASCTAGH</sequence>
<gene>
    <name evidence="1" type="ORF">PDIGIT_LOCUS9599</name>
</gene>
<name>A0A9W4UKT5_9PLEO</name>